<evidence type="ECO:0000256" key="2">
    <source>
        <dbReference type="ARBA" id="ARBA00022801"/>
    </source>
</evidence>
<dbReference type="AlphaFoldDB" id="A0A399CXN5"/>
<evidence type="ECO:0000256" key="1">
    <source>
        <dbReference type="ARBA" id="ARBA00006285"/>
    </source>
</evidence>
<dbReference type="SUPFAM" id="SSF55545">
    <property type="entry name" value="beta-N-acetylhexosaminidase-like domain"/>
    <property type="match status" value="1"/>
</dbReference>
<name>A0A399CXN5_9BACT</name>
<dbReference type="GO" id="GO:0004563">
    <property type="term" value="F:beta-N-acetylhexosaminidase activity"/>
    <property type="evidence" value="ECO:0007669"/>
    <property type="project" value="InterPro"/>
</dbReference>
<comment type="caution">
    <text evidence="8">The sequence shown here is derived from an EMBL/GenBank/DDBJ whole genome shotgun (WGS) entry which is preliminary data.</text>
</comment>
<evidence type="ECO:0000259" key="6">
    <source>
        <dbReference type="Pfam" id="PF00728"/>
    </source>
</evidence>
<comment type="similarity">
    <text evidence="1">Belongs to the glycosyl hydrolase 20 family.</text>
</comment>
<evidence type="ECO:0000256" key="3">
    <source>
        <dbReference type="ARBA" id="ARBA00023295"/>
    </source>
</evidence>
<feature type="domain" description="Beta-hexosaminidase bacterial type N-terminal" evidence="7">
    <location>
        <begin position="95"/>
        <end position="222"/>
    </location>
</feature>
<keyword evidence="9" id="KW-1185">Reference proteome</keyword>
<dbReference type="InterPro" id="IPR015883">
    <property type="entry name" value="Glyco_hydro_20_cat"/>
</dbReference>
<keyword evidence="5" id="KW-1133">Transmembrane helix</keyword>
<accession>A0A399CXN5</accession>
<dbReference type="Pfam" id="PF00728">
    <property type="entry name" value="Glyco_hydro_20"/>
    <property type="match status" value="1"/>
</dbReference>
<dbReference type="PRINTS" id="PR00738">
    <property type="entry name" value="GLHYDRLASE20"/>
</dbReference>
<dbReference type="PANTHER" id="PTHR21040">
    <property type="entry name" value="BCDNA.GH04120"/>
    <property type="match status" value="1"/>
</dbReference>
<dbReference type="SUPFAM" id="SSF51445">
    <property type="entry name" value="(Trans)glycosidases"/>
    <property type="match status" value="1"/>
</dbReference>
<evidence type="ECO:0000313" key="9">
    <source>
        <dbReference type="Proteomes" id="UP000266441"/>
    </source>
</evidence>
<dbReference type="OrthoDB" id="9763537at2"/>
<organism evidence="8 9">
    <name type="scientific">Mariniphaga sediminis</name>
    <dbReference type="NCBI Taxonomy" id="1628158"/>
    <lineage>
        <taxon>Bacteria</taxon>
        <taxon>Pseudomonadati</taxon>
        <taxon>Bacteroidota</taxon>
        <taxon>Bacteroidia</taxon>
        <taxon>Marinilabiliales</taxon>
        <taxon>Prolixibacteraceae</taxon>
        <taxon>Mariniphaga</taxon>
    </lineage>
</organism>
<keyword evidence="5" id="KW-0812">Transmembrane</keyword>
<dbReference type="InterPro" id="IPR015882">
    <property type="entry name" value="HEX_bac_N"/>
</dbReference>
<protein>
    <submittedName>
        <fullName evidence="8">Uncharacterized protein</fullName>
    </submittedName>
</protein>
<dbReference type="Proteomes" id="UP000266441">
    <property type="component" value="Unassembled WGS sequence"/>
</dbReference>
<evidence type="ECO:0000256" key="5">
    <source>
        <dbReference type="SAM" id="Phobius"/>
    </source>
</evidence>
<dbReference type="Pfam" id="PF02838">
    <property type="entry name" value="Glyco_hydro_20b"/>
    <property type="match status" value="1"/>
</dbReference>
<dbReference type="Gene3D" id="3.20.20.80">
    <property type="entry name" value="Glycosidases"/>
    <property type="match status" value="1"/>
</dbReference>
<proteinExistence type="inferred from homology"/>
<dbReference type="InterPro" id="IPR029018">
    <property type="entry name" value="Hex-like_dom2"/>
</dbReference>
<dbReference type="GO" id="GO:0005975">
    <property type="term" value="P:carbohydrate metabolic process"/>
    <property type="evidence" value="ECO:0007669"/>
    <property type="project" value="InterPro"/>
</dbReference>
<dbReference type="InterPro" id="IPR038901">
    <property type="entry name" value="HEXDC-like"/>
</dbReference>
<dbReference type="Gene3D" id="3.30.379.10">
    <property type="entry name" value="Chitobiase/beta-hexosaminidase domain 2-like"/>
    <property type="match status" value="1"/>
</dbReference>
<dbReference type="InterPro" id="IPR025705">
    <property type="entry name" value="Beta_hexosaminidase_sua/sub"/>
</dbReference>
<keyword evidence="5" id="KW-0472">Membrane</keyword>
<feature type="transmembrane region" description="Helical" evidence="5">
    <location>
        <begin position="25"/>
        <end position="43"/>
    </location>
</feature>
<feature type="active site" description="Proton donor" evidence="4">
    <location>
        <position position="366"/>
    </location>
</feature>
<reference evidence="8 9" key="1">
    <citation type="journal article" date="2015" name="Int. J. Syst. Evol. Microbiol.">
        <title>Mariniphaga sediminis sp. nov., isolated from coastal sediment.</title>
        <authorList>
            <person name="Wang F.Q."/>
            <person name="Shen Q.Y."/>
            <person name="Chen G.J."/>
            <person name="Du Z.J."/>
        </authorList>
    </citation>
    <scope>NUCLEOTIDE SEQUENCE [LARGE SCALE GENOMIC DNA]</scope>
    <source>
        <strain evidence="8 9">SY21</strain>
    </source>
</reference>
<dbReference type="PANTHER" id="PTHR21040:SF8">
    <property type="entry name" value="BCDNA.GH04120"/>
    <property type="match status" value="1"/>
</dbReference>
<evidence type="ECO:0000259" key="7">
    <source>
        <dbReference type="Pfam" id="PF02838"/>
    </source>
</evidence>
<gene>
    <name evidence="8" type="ORF">D1164_15220</name>
</gene>
<keyword evidence="2" id="KW-0378">Hydrolase</keyword>
<feature type="transmembrane region" description="Helical" evidence="5">
    <location>
        <begin position="64"/>
        <end position="86"/>
    </location>
</feature>
<sequence length="783" mass="91263">MVLVLEVNELLGLSYWGKRNNYHDVNNYFGFIISLGKIIMINIDTYKRLNLNKMNIFAGKMQTVAFLFRQTLLILLVLFFSGTNIYSSELKDLELNVIPYPQQVQLGGDDFNFSEELTIVVENNHSEADRFAAEELVSDLKKEWGIDAKIATQKGRKSIVLSRTHASASLKEQGYRITTSGNELFISAKSEAGLFYGTQTFLQLIKKVREGFQVPGMEINDWPDIKKRAAHYDTKHHQDKRSYVESFIKDLARYKMNQLVWEWEDKLAYEKHPEIGAPGAFTIAEMQEITRYAKKYHVELIPLVQGLGHVSFILKWAQYKHLREIADSNWEFCPLKEGTYNLLFDLWEEAIEATPGSEYIHIGSDETYELAACEHCQARAKEIGKSGVYHLFVKRAAEHLQKLNRKVMVWERPMGWKQNSSPVKNFDLAKGLVLTESYNYGTSNFEYVKESKELGYEVYAYDPNPGIEPLFLPYKFKFKAGNKTAGSLENSYQFLTSAAMSGAFDGMINTSWDDSGLHNQMWMLSFVTSAEYSWSGSKPTLEEFEHSFYKNYYGSSAIDLEELYCLLNEGAYYYAWTLERNVWHHGTIGKTHLPDIPRNDNIEYDPYWNKEYSEKIQESRQMLGKMKRALSIIENNKNAGVKNVYDFELYRTLAKLIEHTCLTYIDLSELENTITRAHSLTFIDKQQAYQHLEQAQELIETSINRREKVYNDLVETWEQTRLPKGMSTPDKEFFFQQDRARHFAFRTADMSYLIYDEELLDMEGYLERFKKYMRYYKEEVGAF</sequence>
<evidence type="ECO:0000256" key="4">
    <source>
        <dbReference type="PIRSR" id="PIRSR625705-1"/>
    </source>
</evidence>
<dbReference type="EMBL" id="QWET01000011">
    <property type="protein sequence ID" value="RIH64434.1"/>
    <property type="molecule type" value="Genomic_DNA"/>
</dbReference>
<keyword evidence="3" id="KW-0326">Glycosidase</keyword>
<dbReference type="InterPro" id="IPR017853">
    <property type="entry name" value="GH"/>
</dbReference>
<feature type="domain" description="Glycoside hydrolase family 20 catalytic" evidence="6">
    <location>
        <begin position="228"/>
        <end position="414"/>
    </location>
</feature>
<evidence type="ECO:0000313" key="8">
    <source>
        <dbReference type="EMBL" id="RIH64434.1"/>
    </source>
</evidence>